<feature type="binding site" evidence="6">
    <location>
        <position position="306"/>
    </location>
    <ligand>
        <name>Fe cation</name>
        <dbReference type="ChEBI" id="CHEBI:24875"/>
    </ligand>
</feature>
<feature type="binding site" evidence="6">
    <location>
        <position position="109"/>
    </location>
    <ligand>
        <name>Fe cation</name>
        <dbReference type="ChEBI" id="CHEBI:24875"/>
    </ligand>
</feature>
<dbReference type="PANTHER" id="PTHR11735">
    <property type="entry name" value="TRNA N6-ADENOSINE THREONYLCARBAMOYLTRANSFERASE"/>
    <property type="match status" value="1"/>
</dbReference>
<dbReference type="EMBL" id="MEXH01000002">
    <property type="protein sequence ID" value="OGC93112.1"/>
    <property type="molecule type" value="Genomic_DNA"/>
</dbReference>
<dbReference type="InterPro" id="IPR022450">
    <property type="entry name" value="TsaD"/>
</dbReference>
<keyword evidence="6" id="KW-0963">Cytoplasm</keyword>
<comment type="subcellular location">
    <subcellularLocation>
        <location evidence="6">Cytoplasm</location>
    </subcellularLocation>
</comment>
<dbReference type="InterPro" id="IPR043129">
    <property type="entry name" value="ATPase_NBD"/>
</dbReference>
<dbReference type="GO" id="GO:0005506">
    <property type="term" value="F:iron ion binding"/>
    <property type="evidence" value="ECO:0007669"/>
    <property type="project" value="UniProtKB-UniRule"/>
</dbReference>
<evidence type="ECO:0000259" key="7">
    <source>
        <dbReference type="Pfam" id="PF00814"/>
    </source>
</evidence>
<dbReference type="InterPro" id="IPR000905">
    <property type="entry name" value="Gcp-like_dom"/>
</dbReference>
<feature type="binding site" evidence="6">
    <location>
        <position position="277"/>
    </location>
    <ligand>
        <name>substrate</name>
    </ligand>
</feature>
<proteinExistence type="inferred from homology"/>
<feature type="binding site" evidence="6">
    <location>
        <position position="180"/>
    </location>
    <ligand>
        <name>substrate</name>
    </ligand>
</feature>
<keyword evidence="3 6" id="KW-0479">Metal-binding</keyword>
<keyword evidence="4 6" id="KW-0012">Acyltransferase</keyword>
<comment type="function">
    <text evidence="6">Required for the formation of a threonylcarbamoyl group on adenosine at position 37 (t(6)A37) in tRNAs that read codons beginning with adenine. Is involved in the transfer of the threonylcarbamoyl moiety of threonylcarbamoyl-AMP (TC-AMP) to the N6 group of A37, together with TsaE and TsaB. TsaD likely plays a direct catalytic role in this reaction.</text>
</comment>
<dbReference type="Proteomes" id="UP000178176">
    <property type="component" value="Unassembled WGS sequence"/>
</dbReference>
<dbReference type="PANTHER" id="PTHR11735:SF6">
    <property type="entry name" value="TRNA N6-ADENOSINE THREONYLCARBAMOYLTRANSFERASE, MITOCHONDRIAL"/>
    <property type="match status" value="1"/>
</dbReference>
<dbReference type="HAMAP" id="MF_01445">
    <property type="entry name" value="TsaD"/>
    <property type="match status" value="1"/>
</dbReference>
<dbReference type="PRINTS" id="PR00789">
    <property type="entry name" value="OSIALOPTASE"/>
</dbReference>
<dbReference type="SUPFAM" id="SSF53067">
    <property type="entry name" value="Actin-like ATPase domain"/>
    <property type="match status" value="1"/>
</dbReference>
<dbReference type="GO" id="GO:0005737">
    <property type="term" value="C:cytoplasm"/>
    <property type="evidence" value="ECO:0007669"/>
    <property type="project" value="UniProtKB-SubCell"/>
</dbReference>
<keyword evidence="1 6" id="KW-0808">Transferase</keyword>
<comment type="cofactor">
    <cofactor evidence="6">
        <name>Fe(2+)</name>
        <dbReference type="ChEBI" id="CHEBI:29033"/>
    </cofactor>
    <text evidence="6">Binds 1 Fe(2+) ion per subunit.</text>
</comment>
<keyword evidence="2 6" id="KW-0819">tRNA processing</keyword>
<comment type="similarity">
    <text evidence="6">Belongs to the KAE1 / TsaD family.</text>
</comment>
<feature type="domain" description="Gcp-like" evidence="7">
    <location>
        <begin position="22"/>
        <end position="311"/>
    </location>
</feature>
<evidence type="ECO:0000313" key="9">
    <source>
        <dbReference type="Proteomes" id="UP000178176"/>
    </source>
</evidence>
<sequence length="341" mass="36774">MLILAIETSCDETAAAVVEDTKVLSSIKWTQEIHSQWGGIVPSLAKRDHEARIESIINQALADAKSTKDNIGAVAVTVGPGLAIALEVGIKWAKKLAQEWHKPLIGINHIEGHILSSLTPEVRFPCMALVVSGGHTQIIRVDEIGKYKILAQSLDDDIGEALDKGARMLGLPYPGGPALEKLAAQGDPKKYKLPLPMAGREGRAFSYSGLKTAFYRLINQVGGPSASSGLSADQKADLASSYQAMVFKHLVRTLRLIINNSELAIRDLLAGGGVAANMKLREEIKKLSDEAGLNVHYPANLMLCTDNAVMVGIAAGFKAARGEFADPEKIDRLPRWRVDEK</sequence>
<dbReference type="FunFam" id="3.30.420.40:FF:000012">
    <property type="entry name" value="tRNA N6-adenosine threonylcarbamoyltransferase"/>
    <property type="match status" value="1"/>
</dbReference>
<dbReference type="GO" id="GO:0061711">
    <property type="term" value="F:tRNA N(6)-L-threonylcarbamoyladenine synthase activity"/>
    <property type="evidence" value="ECO:0007669"/>
    <property type="project" value="UniProtKB-EC"/>
</dbReference>
<feature type="binding site" evidence="6">
    <location>
        <begin position="130"/>
        <end position="134"/>
    </location>
    <ligand>
        <name>substrate</name>
    </ligand>
</feature>
<comment type="caution">
    <text evidence="8">The sequence shown here is derived from an EMBL/GenBank/DDBJ whole genome shotgun (WGS) entry which is preliminary data.</text>
</comment>
<evidence type="ECO:0000256" key="5">
    <source>
        <dbReference type="ARBA" id="ARBA00048117"/>
    </source>
</evidence>
<dbReference type="NCBIfam" id="TIGR00329">
    <property type="entry name" value="gcp_kae1"/>
    <property type="match status" value="1"/>
</dbReference>
<protein>
    <recommendedName>
        <fullName evidence="6">tRNA N6-adenosine threonylcarbamoyltransferase</fullName>
        <ecNumber evidence="6">2.3.1.234</ecNumber>
    </recommendedName>
    <alternativeName>
        <fullName evidence="6">N6-L-threonylcarbamoyladenine synthase</fullName>
        <shortName evidence="6">t(6)A synthase</shortName>
    </alternativeName>
    <alternativeName>
        <fullName evidence="6">t(6)A37 threonylcarbamoyladenosine biosynthesis protein TsaD</fullName>
    </alternativeName>
    <alternativeName>
        <fullName evidence="6">tRNA threonylcarbamoyladenosine biosynthesis protein TsaD</fullName>
    </alternativeName>
</protein>
<reference evidence="8 9" key="1">
    <citation type="journal article" date="2016" name="Nat. Commun.">
        <title>Thousands of microbial genomes shed light on interconnected biogeochemical processes in an aquifer system.</title>
        <authorList>
            <person name="Anantharaman K."/>
            <person name="Brown C.T."/>
            <person name="Hug L.A."/>
            <person name="Sharon I."/>
            <person name="Castelle C.J."/>
            <person name="Probst A.J."/>
            <person name="Thomas B.C."/>
            <person name="Singh A."/>
            <person name="Wilkins M.J."/>
            <person name="Karaoz U."/>
            <person name="Brodie E.L."/>
            <person name="Williams K.H."/>
            <person name="Hubbard S.S."/>
            <person name="Banfield J.F."/>
        </authorList>
    </citation>
    <scope>NUCLEOTIDE SEQUENCE [LARGE SCALE GENOMIC DNA]</scope>
</reference>
<feature type="binding site" evidence="6">
    <location>
        <position position="113"/>
    </location>
    <ligand>
        <name>Fe cation</name>
        <dbReference type="ChEBI" id="CHEBI:24875"/>
    </ligand>
</feature>
<evidence type="ECO:0000256" key="4">
    <source>
        <dbReference type="ARBA" id="ARBA00023315"/>
    </source>
</evidence>
<comment type="catalytic activity">
    <reaction evidence="5 6">
        <text>L-threonylcarbamoyladenylate + adenosine(37) in tRNA = N(6)-L-threonylcarbamoyladenosine(37) in tRNA + AMP + H(+)</text>
        <dbReference type="Rhea" id="RHEA:37059"/>
        <dbReference type="Rhea" id="RHEA-COMP:10162"/>
        <dbReference type="Rhea" id="RHEA-COMP:10163"/>
        <dbReference type="ChEBI" id="CHEBI:15378"/>
        <dbReference type="ChEBI" id="CHEBI:73682"/>
        <dbReference type="ChEBI" id="CHEBI:74411"/>
        <dbReference type="ChEBI" id="CHEBI:74418"/>
        <dbReference type="ChEBI" id="CHEBI:456215"/>
        <dbReference type="EC" id="2.3.1.234"/>
    </reaction>
</comment>
<dbReference type="GO" id="GO:0002949">
    <property type="term" value="P:tRNA threonylcarbamoyladenosine modification"/>
    <property type="evidence" value="ECO:0007669"/>
    <property type="project" value="UniProtKB-UniRule"/>
</dbReference>
<dbReference type="NCBIfam" id="TIGR03723">
    <property type="entry name" value="T6A_TsaD_YgjD"/>
    <property type="match status" value="1"/>
</dbReference>
<evidence type="ECO:0000256" key="1">
    <source>
        <dbReference type="ARBA" id="ARBA00022679"/>
    </source>
</evidence>
<gene>
    <name evidence="6" type="primary">tsaD</name>
    <name evidence="8" type="ORF">A2876_01020</name>
</gene>
<dbReference type="InterPro" id="IPR017861">
    <property type="entry name" value="KAE1/TsaD"/>
</dbReference>
<evidence type="ECO:0000256" key="3">
    <source>
        <dbReference type="ARBA" id="ARBA00022723"/>
    </source>
</evidence>
<dbReference type="Gene3D" id="3.30.420.40">
    <property type="match status" value="2"/>
</dbReference>
<feature type="binding site" evidence="6">
    <location>
        <position position="163"/>
    </location>
    <ligand>
        <name>substrate</name>
    </ligand>
</feature>
<keyword evidence="6" id="KW-0408">Iron</keyword>
<accession>A0A1F4YGQ8</accession>
<evidence type="ECO:0000256" key="6">
    <source>
        <dbReference type="HAMAP-Rule" id="MF_01445"/>
    </source>
</evidence>
<dbReference type="AlphaFoldDB" id="A0A1F4YGQ8"/>
<evidence type="ECO:0000256" key="2">
    <source>
        <dbReference type="ARBA" id="ARBA00022694"/>
    </source>
</evidence>
<organism evidence="8 9">
    <name type="scientific">Candidatus Amesbacteria bacterium RIFCSPHIGHO2_01_FULL_48_32b</name>
    <dbReference type="NCBI Taxonomy" id="1797253"/>
    <lineage>
        <taxon>Bacteria</taxon>
        <taxon>Candidatus Amesiibacteriota</taxon>
    </lineage>
</organism>
<evidence type="ECO:0000313" key="8">
    <source>
        <dbReference type="EMBL" id="OGC93112.1"/>
    </source>
</evidence>
<feature type="binding site" evidence="6">
    <location>
        <position position="176"/>
    </location>
    <ligand>
        <name>substrate</name>
    </ligand>
</feature>
<dbReference type="Pfam" id="PF00814">
    <property type="entry name" value="TsaD"/>
    <property type="match status" value="1"/>
</dbReference>
<name>A0A1F4YGQ8_9BACT</name>
<dbReference type="EC" id="2.3.1.234" evidence="6"/>